<sequence>MDRGTLMTIDVGKEIVECDSNNRHKKRSVAWDHFEKIPAENKAEGKAKCKYCDTLFSSTPRSGTSHLKRHMERCAKRVAIHVEPISMELGCSDFEGNVTTVANVGNVHSCKLGKRVSKVWQEYELFPAPNMNDAKAKCKHCNLVLSAASKNGTSHLKRHLDKCPNRVAVMGEQYFDPAEIFIENGNFNDVPKFPTTNSNMKRQLVIGETLVGGTNLPENGQVYQEELQRYISICIIKGAHPFRFVEEIGFRSMMSKACPQFKPFSRAVVRRELFSMYVKERDNIKELLAKAPGRICLTIGNWKARDTKEEYICVTTHFIDGQWKLHRKVLCFKALAPPYDGTYIADELACLSSQYNVERKTFTITVDEASYNESMVSSIKRGLLTKKALVSGGSFFQVNCCAHILNALALSSLKLVEGSLETIRELIKYINKSPLQRKKFYDLAEKTFELRSRKRLSLDVFHRWSSTYKLIDRTVYYRFVFNHLVESKQELSYLSLSEDEWQRLVTVNKFLKVLYHVTRLFSGAHGPSANLFLKGMLTVHCRMTEIAKGPDSFLASAVKAMQAKFDDFWCENNLILSCAAILDPRYKVKFVEYCYVKLHGPENVEDCVSKVVSTLFCLFAEYKQQTLRFSSPYVGSSSGSTNFTARNEEGDMFEDYNQFLSSTSRSLGNKSELDLYLEEPSYDLNSDLDVLDFWSRSSIRYPELSVMARDILSIPVSTVNMKEAFNFSSKTLSSVQSSLMPETLQALLCLKDWLDDESSGDRTYNVEDPSGSSEDAEYDNEDDDSVLTDSF</sequence>
<dbReference type="SMART" id="SM00614">
    <property type="entry name" value="ZnF_BED"/>
    <property type="match status" value="2"/>
</dbReference>
<dbReference type="PANTHER" id="PTHR46481">
    <property type="entry name" value="ZINC FINGER BED DOMAIN-CONTAINING PROTEIN 4"/>
    <property type="match status" value="1"/>
</dbReference>
<evidence type="ECO:0000256" key="3">
    <source>
        <dbReference type="ARBA" id="ARBA00022723"/>
    </source>
</evidence>
<dbReference type="EMBL" id="JBDFQZ010000002">
    <property type="protein sequence ID" value="KAK9748101.1"/>
    <property type="molecule type" value="Genomic_DNA"/>
</dbReference>
<dbReference type="InterPro" id="IPR003656">
    <property type="entry name" value="Znf_BED"/>
</dbReference>
<dbReference type="GO" id="GO:0046983">
    <property type="term" value="F:protein dimerization activity"/>
    <property type="evidence" value="ECO:0007669"/>
    <property type="project" value="InterPro"/>
</dbReference>
<dbReference type="SUPFAM" id="SSF53098">
    <property type="entry name" value="Ribonuclease H-like"/>
    <property type="match status" value="1"/>
</dbReference>
<feature type="domain" description="BED-type" evidence="12">
    <location>
        <begin position="25"/>
        <end position="81"/>
    </location>
</feature>
<dbReference type="GO" id="GO:0008270">
    <property type="term" value="F:zinc ion binding"/>
    <property type="evidence" value="ECO:0007669"/>
    <property type="project" value="UniProtKB-KW"/>
</dbReference>
<evidence type="ECO:0000256" key="5">
    <source>
        <dbReference type="ARBA" id="ARBA00022833"/>
    </source>
</evidence>
<dbReference type="InterPro" id="IPR052035">
    <property type="entry name" value="ZnF_BED_domain_contain"/>
</dbReference>
<evidence type="ECO:0000256" key="6">
    <source>
        <dbReference type="ARBA" id="ARBA00023015"/>
    </source>
</evidence>
<evidence type="ECO:0000256" key="4">
    <source>
        <dbReference type="ARBA" id="ARBA00022771"/>
    </source>
</evidence>
<dbReference type="AlphaFoldDB" id="A0AAW1MRG6"/>
<keyword evidence="6" id="KW-0805">Transcription regulation</keyword>
<comment type="caution">
    <text evidence="13">The sequence shown here is derived from an EMBL/GenBank/DDBJ whole genome shotgun (WGS) entry which is preliminary data.</text>
</comment>
<comment type="subcellular location">
    <subcellularLocation>
        <location evidence="1">Nucleus</location>
    </subcellularLocation>
</comment>
<dbReference type="InterPro" id="IPR025525">
    <property type="entry name" value="hAT-like_transposase_RNase-H"/>
</dbReference>
<evidence type="ECO:0000256" key="11">
    <source>
        <dbReference type="SAM" id="MobiDB-lite"/>
    </source>
</evidence>
<evidence type="ECO:0000256" key="8">
    <source>
        <dbReference type="ARBA" id="ARBA00023163"/>
    </source>
</evidence>
<dbReference type="GO" id="GO:0003677">
    <property type="term" value="F:DNA binding"/>
    <property type="evidence" value="ECO:0007669"/>
    <property type="project" value="UniProtKB-KW"/>
</dbReference>
<dbReference type="InterPro" id="IPR036236">
    <property type="entry name" value="Znf_C2H2_sf"/>
</dbReference>
<keyword evidence="4 10" id="KW-0863">Zinc-finger</keyword>
<evidence type="ECO:0000256" key="9">
    <source>
        <dbReference type="ARBA" id="ARBA00023242"/>
    </source>
</evidence>
<keyword evidence="3" id="KW-0479">Metal-binding</keyword>
<dbReference type="PROSITE" id="PS50808">
    <property type="entry name" value="ZF_BED"/>
    <property type="match status" value="2"/>
</dbReference>
<dbReference type="Pfam" id="PF02892">
    <property type="entry name" value="zf-BED"/>
    <property type="match status" value="2"/>
</dbReference>
<organism evidence="13 14">
    <name type="scientific">Saponaria officinalis</name>
    <name type="common">Common soapwort</name>
    <name type="synonym">Lychnis saponaria</name>
    <dbReference type="NCBI Taxonomy" id="3572"/>
    <lineage>
        <taxon>Eukaryota</taxon>
        <taxon>Viridiplantae</taxon>
        <taxon>Streptophyta</taxon>
        <taxon>Embryophyta</taxon>
        <taxon>Tracheophyta</taxon>
        <taxon>Spermatophyta</taxon>
        <taxon>Magnoliopsida</taxon>
        <taxon>eudicotyledons</taxon>
        <taxon>Gunneridae</taxon>
        <taxon>Pentapetalae</taxon>
        <taxon>Caryophyllales</taxon>
        <taxon>Caryophyllaceae</taxon>
        <taxon>Caryophylleae</taxon>
        <taxon>Saponaria</taxon>
    </lineage>
</organism>
<name>A0AAW1MRG6_SAPOF</name>
<reference evidence="13" key="1">
    <citation type="submission" date="2024-03" db="EMBL/GenBank/DDBJ databases">
        <title>WGS assembly of Saponaria officinalis var. Norfolk2.</title>
        <authorList>
            <person name="Jenkins J."/>
            <person name="Shu S."/>
            <person name="Grimwood J."/>
            <person name="Barry K."/>
            <person name="Goodstein D."/>
            <person name="Schmutz J."/>
            <person name="Leebens-Mack J."/>
            <person name="Osbourn A."/>
        </authorList>
    </citation>
    <scope>NUCLEOTIDE SEQUENCE [LARGE SCALE GENOMIC DNA]</scope>
    <source>
        <strain evidence="13">JIC</strain>
    </source>
</reference>
<dbReference type="InterPro" id="IPR012337">
    <property type="entry name" value="RNaseH-like_sf"/>
</dbReference>
<keyword evidence="14" id="KW-1185">Reference proteome</keyword>
<keyword evidence="8" id="KW-0804">Transcription</keyword>
<dbReference type="InterPro" id="IPR008906">
    <property type="entry name" value="HATC_C_dom"/>
</dbReference>
<dbReference type="Pfam" id="PF05699">
    <property type="entry name" value="Dimer_Tnp_hAT"/>
    <property type="match status" value="1"/>
</dbReference>
<gene>
    <name evidence="13" type="ORF">RND81_02G036200</name>
</gene>
<proteinExistence type="predicted"/>
<feature type="compositionally biased region" description="Acidic residues" evidence="11">
    <location>
        <begin position="774"/>
        <end position="791"/>
    </location>
</feature>
<evidence type="ECO:0000256" key="10">
    <source>
        <dbReference type="PROSITE-ProRule" id="PRU00027"/>
    </source>
</evidence>
<evidence type="ECO:0000259" key="12">
    <source>
        <dbReference type="PROSITE" id="PS50808"/>
    </source>
</evidence>
<feature type="region of interest" description="Disordered" evidence="11">
    <location>
        <begin position="758"/>
        <end position="791"/>
    </location>
</feature>
<dbReference type="Proteomes" id="UP001443914">
    <property type="component" value="Unassembled WGS sequence"/>
</dbReference>
<evidence type="ECO:0000256" key="2">
    <source>
        <dbReference type="ARBA" id="ARBA00011738"/>
    </source>
</evidence>
<dbReference type="PANTHER" id="PTHR46481:SF6">
    <property type="entry name" value="ZINC FINGER BED DOMAIN-CONTAINING PROTEIN RICESLEEPER 2-LIKE"/>
    <property type="match status" value="1"/>
</dbReference>
<dbReference type="SUPFAM" id="SSF57667">
    <property type="entry name" value="beta-beta-alpha zinc fingers"/>
    <property type="match status" value="2"/>
</dbReference>
<evidence type="ECO:0000313" key="13">
    <source>
        <dbReference type="EMBL" id="KAK9748101.1"/>
    </source>
</evidence>
<dbReference type="Pfam" id="PF14372">
    <property type="entry name" value="hAT-like_RNase-H"/>
    <property type="match status" value="1"/>
</dbReference>
<comment type="subunit">
    <text evidence="2">Homodimer.</text>
</comment>
<evidence type="ECO:0000256" key="1">
    <source>
        <dbReference type="ARBA" id="ARBA00004123"/>
    </source>
</evidence>
<keyword evidence="9" id="KW-0539">Nucleus</keyword>
<keyword evidence="5" id="KW-0862">Zinc</keyword>
<evidence type="ECO:0000313" key="14">
    <source>
        <dbReference type="Proteomes" id="UP001443914"/>
    </source>
</evidence>
<protein>
    <recommendedName>
        <fullName evidence="12">BED-type domain-containing protein</fullName>
    </recommendedName>
</protein>
<keyword evidence="7" id="KW-0238">DNA-binding</keyword>
<feature type="domain" description="BED-type" evidence="12">
    <location>
        <begin position="114"/>
        <end position="170"/>
    </location>
</feature>
<evidence type="ECO:0000256" key="7">
    <source>
        <dbReference type="ARBA" id="ARBA00023125"/>
    </source>
</evidence>
<dbReference type="GO" id="GO:0005634">
    <property type="term" value="C:nucleus"/>
    <property type="evidence" value="ECO:0007669"/>
    <property type="project" value="UniProtKB-SubCell"/>
</dbReference>
<accession>A0AAW1MRG6</accession>